<feature type="non-terminal residue" evidence="1">
    <location>
        <position position="62"/>
    </location>
</feature>
<reference evidence="1" key="1">
    <citation type="journal article" date="2015" name="Nature">
        <title>Complex archaea that bridge the gap between prokaryotes and eukaryotes.</title>
        <authorList>
            <person name="Spang A."/>
            <person name="Saw J.H."/>
            <person name="Jorgensen S.L."/>
            <person name="Zaremba-Niedzwiedzka K."/>
            <person name="Martijn J."/>
            <person name="Lind A.E."/>
            <person name="van Eijk R."/>
            <person name="Schleper C."/>
            <person name="Guy L."/>
            <person name="Ettema T.J."/>
        </authorList>
    </citation>
    <scope>NUCLEOTIDE SEQUENCE</scope>
</reference>
<accession>A0A0F9FEH7</accession>
<dbReference type="EMBL" id="LAZR01030748">
    <property type="protein sequence ID" value="KKL55700.1"/>
    <property type="molecule type" value="Genomic_DNA"/>
</dbReference>
<proteinExistence type="predicted"/>
<sequence length="62" mass="6704">MPTEEATTIKAPRLKANTIPSLLGEFLNILLAILLIPQTDPMKIAADIGFITVNALAPKYAR</sequence>
<gene>
    <name evidence="1" type="ORF">LCGC14_2252780</name>
</gene>
<protein>
    <submittedName>
        <fullName evidence="1">Uncharacterized protein</fullName>
    </submittedName>
</protein>
<evidence type="ECO:0000313" key="1">
    <source>
        <dbReference type="EMBL" id="KKL55700.1"/>
    </source>
</evidence>
<organism evidence="1">
    <name type="scientific">marine sediment metagenome</name>
    <dbReference type="NCBI Taxonomy" id="412755"/>
    <lineage>
        <taxon>unclassified sequences</taxon>
        <taxon>metagenomes</taxon>
        <taxon>ecological metagenomes</taxon>
    </lineage>
</organism>
<comment type="caution">
    <text evidence="1">The sequence shown here is derived from an EMBL/GenBank/DDBJ whole genome shotgun (WGS) entry which is preliminary data.</text>
</comment>
<name>A0A0F9FEH7_9ZZZZ</name>
<dbReference type="AlphaFoldDB" id="A0A0F9FEH7"/>